<protein>
    <submittedName>
        <fullName evidence="2">Uncharacterized protein</fullName>
    </submittedName>
</protein>
<organism evidence="2 3">
    <name type="scientific">Methylovirgula ligni</name>
    <dbReference type="NCBI Taxonomy" id="569860"/>
    <lineage>
        <taxon>Bacteria</taxon>
        <taxon>Pseudomonadati</taxon>
        <taxon>Pseudomonadota</taxon>
        <taxon>Alphaproteobacteria</taxon>
        <taxon>Hyphomicrobiales</taxon>
        <taxon>Beijerinckiaceae</taxon>
        <taxon>Methylovirgula</taxon>
    </lineage>
</organism>
<evidence type="ECO:0000313" key="2">
    <source>
        <dbReference type="EMBL" id="REF83281.1"/>
    </source>
</evidence>
<sequence>MKLRAMLLIGATLAATAARADNTAWMLHSDSDPMTDAPEALAMTEGDAGVSAIFGCPAPHKAAWLLTSSKFDLQFEPARSVRLRVDSSPPEAMTWQNLKSGGVGLKGDEATKLAKRVEAARTRLVFDDGSGPIVLSLEGASGAIAKALSICQLK</sequence>
<comment type="caution">
    <text evidence="2">The sequence shown here is derived from an EMBL/GenBank/DDBJ whole genome shotgun (WGS) entry which is preliminary data.</text>
</comment>
<dbReference type="AlphaFoldDB" id="A0A3D9YN16"/>
<keyword evidence="1" id="KW-0732">Signal</keyword>
<keyword evidence="3" id="KW-1185">Reference proteome</keyword>
<dbReference type="EMBL" id="QUMO01000006">
    <property type="protein sequence ID" value="REF83281.1"/>
    <property type="molecule type" value="Genomic_DNA"/>
</dbReference>
<feature type="chain" id="PRO_5017817175" evidence="1">
    <location>
        <begin position="21"/>
        <end position="154"/>
    </location>
</feature>
<dbReference type="OrthoDB" id="9798754at2"/>
<dbReference type="RefSeq" id="WP_115837839.1">
    <property type="nucleotide sequence ID" value="NZ_CP025086.1"/>
</dbReference>
<dbReference type="Proteomes" id="UP000256900">
    <property type="component" value="Unassembled WGS sequence"/>
</dbReference>
<reference evidence="2 3" key="1">
    <citation type="submission" date="2018-08" db="EMBL/GenBank/DDBJ databases">
        <title>Genomic Encyclopedia of Type Strains, Phase IV (KMG-IV): sequencing the most valuable type-strain genomes for metagenomic binning, comparative biology and taxonomic classification.</title>
        <authorList>
            <person name="Goeker M."/>
        </authorList>
    </citation>
    <scope>NUCLEOTIDE SEQUENCE [LARGE SCALE GENOMIC DNA]</scope>
    <source>
        <strain evidence="2 3">BW863</strain>
    </source>
</reference>
<name>A0A3D9YN16_9HYPH</name>
<evidence type="ECO:0000256" key="1">
    <source>
        <dbReference type="SAM" id="SignalP"/>
    </source>
</evidence>
<gene>
    <name evidence="2" type="ORF">DES32_3197</name>
</gene>
<proteinExistence type="predicted"/>
<evidence type="ECO:0000313" key="3">
    <source>
        <dbReference type="Proteomes" id="UP000256900"/>
    </source>
</evidence>
<accession>A0A3D9YN16</accession>
<feature type="signal peptide" evidence="1">
    <location>
        <begin position="1"/>
        <end position="20"/>
    </location>
</feature>